<dbReference type="CDD" id="cd06661">
    <property type="entry name" value="GGCT_like"/>
    <property type="match status" value="1"/>
</dbReference>
<organism evidence="6 7">
    <name type="scientific">Colletotrichum kahawae</name>
    <name type="common">Coffee berry disease fungus</name>
    <dbReference type="NCBI Taxonomy" id="34407"/>
    <lineage>
        <taxon>Eukaryota</taxon>
        <taxon>Fungi</taxon>
        <taxon>Dikarya</taxon>
        <taxon>Ascomycota</taxon>
        <taxon>Pezizomycotina</taxon>
        <taxon>Sordariomycetes</taxon>
        <taxon>Hypocreomycetidae</taxon>
        <taxon>Glomerellales</taxon>
        <taxon>Glomerellaceae</taxon>
        <taxon>Colletotrichum</taxon>
        <taxon>Colletotrichum gloeosporioides species complex</taxon>
    </lineage>
</organism>
<sequence>MSNNKPVYYFAYGSNLSFAQMRRRCPSSRPLGLAFLRQYTFIINGRGYANVVQNGADDVANDAGVYGVVYKIGPDDEASLDRCEGVPYAYTKEYMSVDFVRLHYREDVEAVAGLIPESEDASDIDGRRVLRRTHVLVYIDRERTSPGPPQPEYVERMSRGVEEASRLGLPKVYVTGTIGRWIPRLMIPTIYTAAAEDLASSSTA</sequence>
<evidence type="ECO:0000256" key="1">
    <source>
        <dbReference type="ARBA" id="ARBA00012346"/>
    </source>
</evidence>
<keyword evidence="2" id="KW-0456">Lyase</keyword>
<dbReference type="Proteomes" id="UP001281614">
    <property type="component" value="Unassembled WGS sequence"/>
</dbReference>
<gene>
    <name evidence="6" type="ORF">CKAH01_02105</name>
</gene>
<feature type="binding site" evidence="4">
    <location>
        <begin position="9"/>
        <end position="14"/>
    </location>
    <ligand>
        <name>substrate</name>
    </ligand>
</feature>
<protein>
    <recommendedName>
        <fullName evidence="1">gamma-glutamylcyclotransferase</fullName>
        <ecNumber evidence="1">4.3.2.9</ecNumber>
    </recommendedName>
</protein>
<keyword evidence="7" id="KW-1185">Reference proteome</keyword>
<accession>A0AAD9Y245</accession>
<dbReference type="PANTHER" id="PTHR12935">
    <property type="entry name" value="GAMMA-GLUTAMYLCYCLOTRANSFERASE"/>
    <property type="match status" value="1"/>
</dbReference>
<dbReference type="PANTHER" id="PTHR12935:SF0">
    <property type="entry name" value="GAMMA-GLUTAMYLCYCLOTRANSFERASE"/>
    <property type="match status" value="1"/>
</dbReference>
<feature type="domain" description="Gamma-glutamylcyclotransferase AIG2-like" evidence="5">
    <location>
        <begin position="9"/>
        <end position="114"/>
    </location>
</feature>
<evidence type="ECO:0000256" key="3">
    <source>
        <dbReference type="PIRSR" id="PIRSR617939-1"/>
    </source>
</evidence>
<proteinExistence type="predicted"/>
<dbReference type="EC" id="4.3.2.9" evidence="1"/>
<dbReference type="GO" id="GO:0003839">
    <property type="term" value="F:gamma-glutamylcyclotransferase activity"/>
    <property type="evidence" value="ECO:0007669"/>
    <property type="project" value="UniProtKB-EC"/>
</dbReference>
<dbReference type="InterPro" id="IPR013024">
    <property type="entry name" value="GGCT-like"/>
</dbReference>
<dbReference type="Pfam" id="PF06094">
    <property type="entry name" value="GGACT"/>
    <property type="match status" value="1"/>
</dbReference>
<name>A0AAD9Y245_COLKA</name>
<dbReference type="SUPFAM" id="SSF110857">
    <property type="entry name" value="Gamma-glutamyl cyclotransferase-like"/>
    <property type="match status" value="1"/>
</dbReference>
<feature type="active site" description="Proton acceptor" evidence="3">
    <location>
        <position position="84"/>
    </location>
</feature>
<evidence type="ECO:0000313" key="7">
    <source>
        <dbReference type="Proteomes" id="UP001281614"/>
    </source>
</evidence>
<dbReference type="InterPro" id="IPR009288">
    <property type="entry name" value="AIG2-like_dom"/>
</dbReference>
<reference evidence="6" key="1">
    <citation type="submission" date="2023-02" db="EMBL/GenBank/DDBJ databases">
        <title>Colletotrichum kahawae CIFC_Que2 genome sequencing and assembly.</title>
        <authorList>
            <person name="Baroncelli R."/>
        </authorList>
    </citation>
    <scope>NUCLEOTIDE SEQUENCE</scope>
    <source>
        <strain evidence="6">CIFC_Que2</strain>
    </source>
</reference>
<dbReference type="EMBL" id="VYYT01000554">
    <property type="protein sequence ID" value="KAK2732159.1"/>
    <property type="molecule type" value="Genomic_DNA"/>
</dbReference>
<evidence type="ECO:0000259" key="5">
    <source>
        <dbReference type="Pfam" id="PF06094"/>
    </source>
</evidence>
<evidence type="ECO:0000256" key="4">
    <source>
        <dbReference type="PIRSR" id="PIRSR617939-2"/>
    </source>
</evidence>
<evidence type="ECO:0000256" key="2">
    <source>
        <dbReference type="ARBA" id="ARBA00023239"/>
    </source>
</evidence>
<dbReference type="Gene3D" id="3.10.490.10">
    <property type="entry name" value="Gamma-glutamyl cyclotransferase-like"/>
    <property type="match status" value="1"/>
</dbReference>
<dbReference type="AlphaFoldDB" id="A0AAD9Y245"/>
<evidence type="ECO:0000313" key="6">
    <source>
        <dbReference type="EMBL" id="KAK2732159.1"/>
    </source>
</evidence>
<dbReference type="InterPro" id="IPR036568">
    <property type="entry name" value="GGCT-like_sf"/>
</dbReference>
<comment type="caution">
    <text evidence="6">The sequence shown here is derived from an EMBL/GenBank/DDBJ whole genome shotgun (WGS) entry which is preliminary data.</text>
</comment>
<dbReference type="InterPro" id="IPR017939">
    <property type="entry name" value="G-Glutamylcylcotransferase"/>
</dbReference>